<keyword evidence="2" id="KW-1185">Reference proteome</keyword>
<dbReference type="STRING" id="375175.AYR53_03450"/>
<reference evidence="1 2" key="1">
    <citation type="submission" date="2016-03" db="EMBL/GenBank/DDBJ databases">
        <title>Pediococcus and Lactobacillus from brewery environment - whole genome sequencing and assembly.</title>
        <authorList>
            <person name="Behr J."/>
            <person name="Geissler A.J."/>
            <person name="Vogel R.F."/>
        </authorList>
    </citation>
    <scope>NUCLEOTIDE SEQUENCE [LARGE SCALE GENOMIC DNA]</scope>
    <source>
        <strain evidence="1 2">TMW 1.1989</strain>
    </source>
</reference>
<protein>
    <recommendedName>
        <fullName evidence="3">CHRD domain-containing protein</fullName>
    </recommendedName>
</protein>
<dbReference type="GeneID" id="42981296"/>
<dbReference type="OrthoDB" id="2164423at2"/>
<dbReference type="RefSeq" id="WP_068279393.1">
    <property type="nucleotide sequence ID" value="NZ_CP014873.1"/>
</dbReference>
<organism evidence="1 2">
    <name type="scientific">Loigolactobacillus backii</name>
    <dbReference type="NCBI Taxonomy" id="375175"/>
    <lineage>
        <taxon>Bacteria</taxon>
        <taxon>Bacillati</taxon>
        <taxon>Bacillota</taxon>
        <taxon>Bacilli</taxon>
        <taxon>Lactobacillales</taxon>
        <taxon>Lactobacillaceae</taxon>
        <taxon>Loigolactobacillus</taxon>
    </lineage>
</organism>
<name>A0A192GZE4_9LACO</name>
<dbReference type="Proteomes" id="UP000078582">
    <property type="component" value="Chromosome"/>
</dbReference>
<gene>
    <name evidence="1" type="ORF">AYR53_03450</name>
</gene>
<sequence>MAIDKVVYEAELTALNSDKLGIKPKGHATLTIMNNQLIIEVNMTDVPANTEHWMHFHGFADGSDAQIATIKQDKNHDGFIDLPETEEVSGTTMVPFNNRPQDINIPTDTYPVAGSAGNFNYKVAVPLIEMQQKFSEVFHDQQLALDKRVIYVHGVPDSMALPASVKGAVGTYDAHTTLPIAVGKIKRV</sequence>
<dbReference type="EMBL" id="CP014873">
    <property type="protein sequence ID" value="ANK61904.1"/>
    <property type="molecule type" value="Genomic_DNA"/>
</dbReference>
<dbReference type="AlphaFoldDB" id="A0A192GZE4"/>
<proteinExistence type="predicted"/>
<evidence type="ECO:0000313" key="2">
    <source>
        <dbReference type="Proteomes" id="UP000078582"/>
    </source>
</evidence>
<evidence type="ECO:0000313" key="1">
    <source>
        <dbReference type="EMBL" id="ANK61904.1"/>
    </source>
</evidence>
<evidence type="ECO:0008006" key="3">
    <source>
        <dbReference type="Google" id="ProtNLM"/>
    </source>
</evidence>
<accession>A0A192GZE4</accession>